<name>A0AAV4ZBD0_9HYPH</name>
<comment type="caution">
    <text evidence="2">The sequence shown here is derived from an EMBL/GenBank/DDBJ whole genome shotgun (WGS) entry which is preliminary data.</text>
</comment>
<evidence type="ECO:0000256" key="1">
    <source>
        <dbReference type="SAM" id="MobiDB-lite"/>
    </source>
</evidence>
<reference evidence="2" key="1">
    <citation type="journal article" date="2016" name="Front. Microbiol.">
        <title>Genome Sequence of the Piezophilic, Mesophilic Sulfate-Reducing Bacterium Desulfovibrio indicus J2T.</title>
        <authorList>
            <person name="Cao J."/>
            <person name="Maignien L."/>
            <person name="Shao Z."/>
            <person name="Alain K."/>
            <person name="Jebbar M."/>
        </authorList>
    </citation>
    <scope>NUCLEOTIDE SEQUENCE</scope>
    <source>
        <strain evidence="2">DSM 21893</strain>
    </source>
</reference>
<organism evidence="2 3">
    <name type="scientific">Methylobacterium bullatum</name>
    <dbReference type="NCBI Taxonomy" id="570505"/>
    <lineage>
        <taxon>Bacteria</taxon>
        <taxon>Pseudomonadati</taxon>
        <taxon>Pseudomonadota</taxon>
        <taxon>Alphaproteobacteria</taxon>
        <taxon>Hyphomicrobiales</taxon>
        <taxon>Methylobacteriaceae</taxon>
        <taxon>Methylobacterium</taxon>
    </lineage>
</organism>
<keyword evidence="3" id="KW-1185">Reference proteome</keyword>
<gene>
    <name evidence="2" type="ORF">OICFNHDK_3335</name>
</gene>
<evidence type="ECO:0000313" key="3">
    <source>
        <dbReference type="Proteomes" id="UP001055307"/>
    </source>
</evidence>
<protein>
    <submittedName>
        <fullName evidence="2">Uncharacterized protein</fullName>
    </submittedName>
</protein>
<proteinExistence type="predicted"/>
<dbReference type="Proteomes" id="UP001055307">
    <property type="component" value="Unassembled WGS sequence"/>
</dbReference>
<evidence type="ECO:0000313" key="2">
    <source>
        <dbReference type="EMBL" id="GJD40859.1"/>
    </source>
</evidence>
<accession>A0AAV4ZBD0</accession>
<reference evidence="2" key="2">
    <citation type="submission" date="2021-08" db="EMBL/GenBank/DDBJ databases">
        <authorList>
            <person name="Tani A."/>
            <person name="Ola A."/>
            <person name="Ogura Y."/>
            <person name="Katsura K."/>
            <person name="Hayashi T."/>
        </authorList>
    </citation>
    <scope>NUCLEOTIDE SEQUENCE</scope>
    <source>
        <strain evidence="2">DSM 21893</strain>
    </source>
</reference>
<dbReference type="AlphaFoldDB" id="A0AAV4ZBD0"/>
<dbReference type="EMBL" id="BPQF01000016">
    <property type="protein sequence ID" value="GJD40859.1"/>
    <property type="molecule type" value="Genomic_DNA"/>
</dbReference>
<sequence length="129" mass="13666">MSRPRSRPPARPSKPARNQRRAVKTAATEWPSPPETTLRQKLTLVTGALLADLTLAQGKSLEEASALTGFSVEQLRADGLEYAMAFVRVLDPAFMALMDATTEDEAAEAVGAIVASRAAAPAHVPGTLI</sequence>
<feature type="region of interest" description="Disordered" evidence="1">
    <location>
        <begin position="1"/>
        <end position="35"/>
    </location>
</feature>